<protein>
    <submittedName>
        <fullName evidence="1">Uncharacterized protein</fullName>
    </submittedName>
</protein>
<dbReference type="AlphaFoldDB" id="A0A392VCI3"/>
<keyword evidence="2" id="KW-1185">Reference proteome</keyword>
<proteinExistence type="predicted"/>
<feature type="non-terminal residue" evidence="1">
    <location>
        <position position="60"/>
    </location>
</feature>
<accession>A0A392VCI3</accession>
<dbReference type="EMBL" id="LXQA011084679">
    <property type="protein sequence ID" value="MCI84180.1"/>
    <property type="molecule type" value="Genomic_DNA"/>
</dbReference>
<evidence type="ECO:0000313" key="2">
    <source>
        <dbReference type="Proteomes" id="UP000265520"/>
    </source>
</evidence>
<reference evidence="1 2" key="1">
    <citation type="journal article" date="2018" name="Front. Plant Sci.">
        <title>Red Clover (Trifolium pratense) and Zigzag Clover (T. medium) - A Picture of Genomic Similarities and Differences.</title>
        <authorList>
            <person name="Dluhosova J."/>
            <person name="Istvanek J."/>
            <person name="Nedelnik J."/>
            <person name="Repkova J."/>
        </authorList>
    </citation>
    <scope>NUCLEOTIDE SEQUENCE [LARGE SCALE GENOMIC DNA]</scope>
    <source>
        <strain evidence="2">cv. 10/8</strain>
        <tissue evidence="1">Leaf</tissue>
    </source>
</reference>
<dbReference type="Proteomes" id="UP000265520">
    <property type="component" value="Unassembled WGS sequence"/>
</dbReference>
<organism evidence="1 2">
    <name type="scientific">Trifolium medium</name>
    <dbReference type="NCBI Taxonomy" id="97028"/>
    <lineage>
        <taxon>Eukaryota</taxon>
        <taxon>Viridiplantae</taxon>
        <taxon>Streptophyta</taxon>
        <taxon>Embryophyta</taxon>
        <taxon>Tracheophyta</taxon>
        <taxon>Spermatophyta</taxon>
        <taxon>Magnoliopsida</taxon>
        <taxon>eudicotyledons</taxon>
        <taxon>Gunneridae</taxon>
        <taxon>Pentapetalae</taxon>
        <taxon>rosids</taxon>
        <taxon>fabids</taxon>
        <taxon>Fabales</taxon>
        <taxon>Fabaceae</taxon>
        <taxon>Papilionoideae</taxon>
        <taxon>50 kb inversion clade</taxon>
        <taxon>NPAAA clade</taxon>
        <taxon>Hologalegina</taxon>
        <taxon>IRL clade</taxon>
        <taxon>Trifolieae</taxon>
        <taxon>Trifolium</taxon>
    </lineage>
</organism>
<sequence length="60" mass="7045">MIVKSHEEMDHAAHLRKVFEQAEQCKMRFNPENKCKAFIEMPTPDSKKLIQTLNEMPTTL</sequence>
<evidence type="ECO:0000313" key="1">
    <source>
        <dbReference type="EMBL" id="MCI84180.1"/>
    </source>
</evidence>
<name>A0A392VCI3_9FABA</name>
<comment type="caution">
    <text evidence="1">The sequence shown here is derived from an EMBL/GenBank/DDBJ whole genome shotgun (WGS) entry which is preliminary data.</text>
</comment>